<dbReference type="AlphaFoldDB" id="A0AAU6P624"/>
<proteinExistence type="predicted"/>
<dbReference type="EMBL" id="CP136925">
    <property type="protein sequence ID" value="WXA12990.1"/>
    <property type="molecule type" value="Genomic_DNA"/>
</dbReference>
<organism evidence="2">
    <name type="scientific">Mangrovimonas cancribranchiae</name>
    <dbReference type="NCBI Taxonomy" id="3080055"/>
    <lineage>
        <taxon>Bacteria</taxon>
        <taxon>Pseudomonadati</taxon>
        <taxon>Bacteroidota</taxon>
        <taxon>Flavobacteriia</taxon>
        <taxon>Flavobacteriales</taxon>
        <taxon>Flavobacteriaceae</taxon>
        <taxon>Mangrovimonas</taxon>
    </lineage>
</organism>
<name>A0AAU6P624_9FLAO</name>
<dbReference type="EMBL" id="CP136924">
    <property type="protein sequence ID" value="WXA01850.1"/>
    <property type="molecule type" value="Genomic_DNA"/>
</dbReference>
<sequence length="115" mass="13138">MVTIKNFKPIQTDDGDTFYALIVEGGVETVRSQRTGRIYFTTRTSTVPTTFDEATCKVAIGTSFNGTIKKVPCDPYEYTIKDTGETIMLNYRWEYVDDSLEVMEKQVIKETENIK</sequence>
<evidence type="ECO:0000313" key="1">
    <source>
        <dbReference type="EMBL" id="WXA01850.1"/>
    </source>
</evidence>
<dbReference type="KEGG" id="mcaa:R3L15_12790"/>
<protein>
    <submittedName>
        <fullName evidence="2">Uncharacterized protein</fullName>
    </submittedName>
</protein>
<dbReference type="Proteomes" id="UP001368318">
    <property type="component" value="Chromosome"/>
</dbReference>
<reference evidence="2 3" key="1">
    <citation type="submission" date="2023-10" db="EMBL/GenBank/DDBJ databases">
        <title>Culture-based analysis of two novel bacteria associated with mangrove crab gills.</title>
        <authorList>
            <person name="Yang X."/>
            <person name="Garuglieri E."/>
            <person name="Van Goethem M.W."/>
            <person name="Fusi M."/>
            <person name="Marasco R."/>
            <person name="Daffonchio D.G."/>
        </authorList>
    </citation>
    <scope>NUCLEOTIDE SEQUENCE</scope>
    <source>
        <strain evidence="2">UG2-1</strain>
        <strain evidence="1">UG2-2</strain>
        <strain evidence="3">UG2_2</strain>
    </source>
</reference>
<evidence type="ECO:0000313" key="2">
    <source>
        <dbReference type="EMBL" id="WXA12990.1"/>
    </source>
</evidence>
<keyword evidence="3" id="KW-1185">Reference proteome</keyword>
<accession>A0AAU6P624</accession>
<gene>
    <name evidence="2" type="ORF">R3L15_12790</name>
    <name evidence="1" type="ORF">R3L16_08800</name>
</gene>
<evidence type="ECO:0000313" key="3">
    <source>
        <dbReference type="Proteomes" id="UP001368318"/>
    </source>
</evidence>
<dbReference type="RefSeq" id="WP_338732136.1">
    <property type="nucleotide sequence ID" value="NZ_CP136924.1"/>
</dbReference>